<proteinExistence type="predicted"/>
<keyword evidence="2" id="KW-1185">Reference proteome</keyword>
<accession>A0A183EN06</accession>
<reference evidence="3" key="1">
    <citation type="submission" date="2016-06" db="UniProtKB">
        <authorList>
            <consortium name="WormBaseParasite"/>
        </authorList>
    </citation>
    <scope>IDENTIFICATION</scope>
</reference>
<dbReference type="EMBL" id="UYRT01094865">
    <property type="protein sequence ID" value="VDN39867.1"/>
    <property type="molecule type" value="Genomic_DNA"/>
</dbReference>
<name>A0A183EN06_9BILA</name>
<protein>
    <submittedName>
        <fullName evidence="3">PITH domain-containing protein</fullName>
    </submittedName>
</protein>
<reference evidence="1 2" key="2">
    <citation type="submission" date="2018-11" db="EMBL/GenBank/DDBJ databases">
        <authorList>
            <consortium name="Pathogen Informatics"/>
        </authorList>
    </citation>
    <scope>NUCLEOTIDE SEQUENCE [LARGE SCALE GENOMIC DNA]</scope>
</reference>
<evidence type="ECO:0000313" key="1">
    <source>
        <dbReference type="EMBL" id="VDN39867.1"/>
    </source>
</evidence>
<dbReference type="AlphaFoldDB" id="A0A183EN06"/>
<dbReference type="WBParaSite" id="GPUH_0002237401-mRNA-1">
    <property type="protein sequence ID" value="GPUH_0002237401-mRNA-1"/>
    <property type="gene ID" value="GPUH_0002237401"/>
</dbReference>
<gene>
    <name evidence="1" type="ORF">GPUH_LOCUS22347</name>
</gene>
<sequence>MVSAELTVRVMIMRKVNGEPLDFLGVFVRNGQQGGIADGHIGADHSILMDDRADVEEVAFIEGFNEYSKEPQPLLQVLHFSEHGNLPNTDKTLSKVFYSAENVKVCDVARSCHKHSHDENGLHSKQ</sequence>
<organism evidence="3">
    <name type="scientific">Gongylonema pulchrum</name>
    <dbReference type="NCBI Taxonomy" id="637853"/>
    <lineage>
        <taxon>Eukaryota</taxon>
        <taxon>Metazoa</taxon>
        <taxon>Ecdysozoa</taxon>
        <taxon>Nematoda</taxon>
        <taxon>Chromadorea</taxon>
        <taxon>Rhabditida</taxon>
        <taxon>Spirurina</taxon>
        <taxon>Spiruromorpha</taxon>
        <taxon>Spiruroidea</taxon>
        <taxon>Gongylonematidae</taxon>
        <taxon>Gongylonema</taxon>
    </lineage>
</organism>
<dbReference type="Proteomes" id="UP000271098">
    <property type="component" value="Unassembled WGS sequence"/>
</dbReference>
<evidence type="ECO:0000313" key="3">
    <source>
        <dbReference type="WBParaSite" id="GPUH_0002237401-mRNA-1"/>
    </source>
</evidence>
<evidence type="ECO:0000313" key="2">
    <source>
        <dbReference type="Proteomes" id="UP000271098"/>
    </source>
</evidence>